<organism evidence="2">
    <name type="scientific">uncultured bacterium Contig575</name>
    <dbReference type="NCBI Taxonomy" id="1393592"/>
    <lineage>
        <taxon>Bacteria</taxon>
        <taxon>environmental samples</taxon>
    </lineage>
</organism>
<sequence length="89" mass="9698">MGTLPAGDAPGGHRDSCGGEGEITMATKEELVKQYETDPELQREVDEILADGRITIREFMSFAKRHNVNVSLKDLPSIIAEAKKSGLVK</sequence>
<evidence type="ECO:0000256" key="1">
    <source>
        <dbReference type="SAM" id="MobiDB-lite"/>
    </source>
</evidence>
<name>W0FHZ5_9BACT</name>
<evidence type="ECO:0000313" key="2">
    <source>
        <dbReference type="EMBL" id="AHF24348.1"/>
    </source>
</evidence>
<reference evidence="2" key="1">
    <citation type="journal article" date="2013" name="PLoS ONE">
        <title>Metagenomic insights into the carbohydrate-active enzymes carried by the microorganisms adhering to solid digesta in the rumen of cows.</title>
        <authorList>
            <person name="Wang L."/>
            <person name="Hatem A."/>
            <person name="Catalyurek U.V."/>
            <person name="Morrison M."/>
            <person name="Yu Z."/>
        </authorList>
    </citation>
    <scope>NUCLEOTIDE SEQUENCE</scope>
</reference>
<protein>
    <submittedName>
        <fullName evidence="2">Uncharacterized protein</fullName>
    </submittedName>
</protein>
<accession>W0FHZ5</accession>
<feature type="region of interest" description="Disordered" evidence="1">
    <location>
        <begin position="1"/>
        <end position="22"/>
    </location>
</feature>
<dbReference type="EMBL" id="KC246791">
    <property type="protein sequence ID" value="AHF24348.1"/>
    <property type="molecule type" value="Genomic_DNA"/>
</dbReference>
<dbReference type="AlphaFoldDB" id="W0FHZ5"/>
<proteinExistence type="predicted"/>